<dbReference type="VEuPathDB" id="VectorBase:MDOMA2_005622"/>
<dbReference type="KEGG" id="mde:101901650"/>
<dbReference type="EnsemblMetazoa" id="MDOA007793-RA">
    <property type="protein sequence ID" value="MDOA007793-PA"/>
    <property type="gene ID" value="MDOA007793"/>
</dbReference>
<proteinExistence type="predicted"/>
<keyword evidence="1" id="KW-0732">Signal</keyword>
<name>A0A1I8MRT2_MUSDO</name>
<reference evidence="3" key="1">
    <citation type="submission" date="2020-05" db="UniProtKB">
        <authorList>
            <consortium name="EnsemblMetazoa"/>
        </authorList>
    </citation>
    <scope>IDENTIFICATION</scope>
    <source>
        <strain evidence="3">Aabys</strain>
    </source>
</reference>
<dbReference type="eggNOG" id="ENOG502S605">
    <property type="taxonomic scope" value="Eukaryota"/>
</dbReference>
<dbReference type="OrthoDB" id="6338576at2759"/>
<dbReference type="Proteomes" id="UP001652621">
    <property type="component" value="Unplaced"/>
</dbReference>
<sequence length="199" mass="21604">MSGFKYLFCGGLCLIIIGLQLVLGQIVGFPENGDGDKLKANLNGRTPLYIPSRCKSHELLYPGDQKDDWVCDCAPAALYYPESDACFPAFRQGPCQPNEILVLGNNAIIPECIPNACKVDGQIQIQKVCYELGKAGPCPDAHLNYVLGVDPKTMHIDCVIPFMSLASRFGMETPSPYDLSKAEICARGSKRSVQGSCPN</sequence>
<dbReference type="InterPro" id="IPR031993">
    <property type="entry name" value="DUF4789"/>
</dbReference>
<feature type="chain" id="PRO_5044560788" evidence="1">
    <location>
        <begin position="25"/>
        <end position="199"/>
    </location>
</feature>
<protein>
    <submittedName>
        <fullName evidence="5">Uncharacterized protein LOC101901650</fullName>
    </submittedName>
</protein>
<keyword evidence="4" id="KW-1185">Reference proteome</keyword>
<dbReference type="VEuPathDB" id="VectorBase:MDOA007793"/>
<dbReference type="RefSeq" id="XP_005188820.1">
    <property type="nucleotide sequence ID" value="XM_005188763.3"/>
</dbReference>
<organism evidence="3">
    <name type="scientific">Musca domestica</name>
    <name type="common">House fly</name>
    <dbReference type="NCBI Taxonomy" id="7370"/>
    <lineage>
        <taxon>Eukaryota</taxon>
        <taxon>Metazoa</taxon>
        <taxon>Ecdysozoa</taxon>
        <taxon>Arthropoda</taxon>
        <taxon>Hexapoda</taxon>
        <taxon>Insecta</taxon>
        <taxon>Pterygota</taxon>
        <taxon>Neoptera</taxon>
        <taxon>Endopterygota</taxon>
        <taxon>Diptera</taxon>
        <taxon>Brachycera</taxon>
        <taxon>Muscomorpha</taxon>
        <taxon>Muscoidea</taxon>
        <taxon>Muscidae</taxon>
        <taxon>Musca</taxon>
    </lineage>
</organism>
<feature type="signal peptide" evidence="1">
    <location>
        <begin position="1"/>
        <end position="24"/>
    </location>
</feature>
<evidence type="ECO:0000313" key="5">
    <source>
        <dbReference type="RefSeq" id="XP_005188820.1"/>
    </source>
</evidence>
<feature type="domain" description="DUF4789" evidence="2">
    <location>
        <begin position="53"/>
        <end position="138"/>
    </location>
</feature>
<gene>
    <name evidence="3" type="primary">101901650</name>
    <name evidence="5" type="synonym">LOC101901650</name>
</gene>
<dbReference type="PANTHER" id="PTHR21177">
    <property type="entry name" value="IP06524P-RELATED"/>
    <property type="match status" value="1"/>
</dbReference>
<evidence type="ECO:0000259" key="2">
    <source>
        <dbReference type="Pfam" id="PF16033"/>
    </source>
</evidence>
<evidence type="ECO:0000256" key="1">
    <source>
        <dbReference type="SAM" id="SignalP"/>
    </source>
</evidence>
<evidence type="ECO:0000313" key="3">
    <source>
        <dbReference type="EnsemblMetazoa" id="MDOA007793-PA"/>
    </source>
</evidence>
<dbReference type="Pfam" id="PF16033">
    <property type="entry name" value="DUF4789"/>
    <property type="match status" value="1"/>
</dbReference>
<evidence type="ECO:0000313" key="4">
    <source>
        <dbReference type="Proteomes" id="UP001652621"/>
    </source>
</evidence>
<dbReference type="PANTHER" id="PTHR21177:SF4">
    <property type="entry name" value="IP06524P"/>
    <property type="match status" value="1"/>
</dbReference>
<accession>A0A1I8MRT2</accession>
<dbReference type="GeneID" id="101901650"/>
<reference evidence="5" key="2">
    <citation type="submission" date="2025-04" db="UniProtKB">
        <authorList>
            <consortium name="RefSeq"/>
        </authorList>
    </citation>
    <scope>IDENTIFICATION</scope>
    <source>
        <strain evidence="5">Aabys</strain>
    </source>
</reference>
<dbReference type="AlphaFoldDB" id="A0A1I8MRT2"/>